<keyword evidence="4 5" id="KW-0472">Membrane</keyword>
<evidence type="ECO:0000313" key="7">
    <source>
        <dbReference type="Proteomes" id="UP000074561"/>
    </source>
</evidence>
<dbReference type="EMBL" id="CP013234">
    <property type="protein sequence ID" value="AMP05459.1"/>
    <property type="molecule type" value="Genomic_DNA"/>
</dbReference>
<feature type="transmembrane region" description="Helical" evidence="5">
    <location>
        <begin position="46"/>
        <end position="71"/>
    </location>
</feature>
<evidence type="ECO:0000313" key="6">
    <source>
        <dbReference type="EMBL" id="AMP05459.1"/>
    </source>
</evidence>
<feature type="transmembrane region" description="Helical" evidence="5">
    <location>
        <begin position="78"/>
        <end position="97"/>
    </location>
</feature>
<accession>A0A127Q5X3</accession>
<organism evidence="6 7">
    <name type="scientific">Collimonas pratensis</name>
    <dbReference type="NCBI Taxonomy" id="279113"/>
    <lineage>
        <taxon>Bacteria</taxon>
        <taxon>Pseudomonadati</taxon>
        <taxon>Pseudomonadota</taxon>
        <taxon>Betaproteobacteria</taxon>
        <taxon>Burkholderiales</taxon>
        <taxon>Oxalobacteraceae</taxon>
        <taxon>Collimonas</taxon>
    </lineage>
</organism>
<dbReference type="NCBIfam" id="NF001325">
    <property type="entry name" value="PRK00259.1-3"/>
    <property type="match status" value="1"/>
</dbReference>
<keyword evidence="3 5" id="KW-1133">Transmembrane helix</keyword>
<dbReference type="PANTHER" id="PTHR36917">
    <property type="entry name" value="INTRACELLULAR SEPTATION PROTEIN A-RELATED"/>
    <property type="match status" value="1"/>
</dbReference>
<evidence type="ECO:0000256" key="5">
    <source>
        <dbReference type="HAMAP-Rule" id="MF_00189"/>
    </source>
</evidence>
<proteinExistence type="inferred from homology"/>
<comment type="subcellular location">
    <subcellularLocation>
        <location evidence="5">Cell inner membrane</location>
        <topology evidence="5">Multi-pass membrane protein</topology>
    </subcellularLocation>
</comment>
<dbReference type="OrthoDB" id="9788219at2"/>
<reference evidence="6 7" key="1">
    <citation type="submission" date="2015-11" db="EMBL/GenBank/DDBJ databases">
        <title>Exploring the genomic traits of fungus-feeding bacterial genus Collimonas.</title>
        <authorList>
            <person name="Song C."/>
            <person name="Schmidt R."/>
            <person name="de Jager V."/>
            <person name="Krzyzanowska D."/>
            <person name="Jongedijk E."/>
            <person name="Cankar K."/>
            <person name="Beekwilder J."/>
            <person name="van Veen A."/>
            <person name="de Boer W."/>
            <person name="van Veen J.A."/>
            <person name="Garbeva P."/>
        </authorList>
    </citation>
    <scope>NUCLEOTIDE SEQUENCE [LARGE SCALE GENOMIC DNA]</scope>
    <source>
        <strain evidence="6 7">Ter91</strain>
    </source>
</reference>
<name>A0A127Q5X3_9BURK</name>
<dbReference type="PANTHER" id="PTHR36917:SF1">
    <property type="entry name" value="INNER MEMBRANE-SPANNING PROTEIN YCIB"/>
    <property type="match status" value="1"/>
</dbReference>
<evidence type="ECO:0000256" key="1">
    <source>
        <dbReference type="ARBA" id="ARBA00022475"/>
    </source>
</evidence>
<evidence type="ECO:0000256" key="4">
    <source>
        <dbReference type="ARBA" id="ARBA00023136"/>
    </source>
</evidence>
<keyword evidence="2 5" id="KW-0812">Transmembrane</keyword>
<dbReference type="InterPro" id="IPR006008">
    <property type="entry name" value="YciB"/>
</dbReference>
<dbReference type="RefSeq" id="WP_061941425.1">
    <property type="nucleotide sequence ID" value="NZ_CP013234.1"/>
</dbReference>
<dbReference type="PATRIC" id="fig|279113.9.peg.3089"/>
<keyword evidence="1 5" id="KW-1003">Cell membrane</keyword>
<dbReference type="AlphaFoldDB" id="A0A127Q5X3"/>
<dbReference type="NCBIfam" id="TIGR00997">
    <property type="entry name" value="ispZ"/>
    <property type="match status" value="1"/>
</dbReference>
<gene>
    <name evidence="6" type="primary">ispZ</name>
    <name evidence="5" type="synonym">yciB</name>
    <name evidence="6" type="ORF">CPter91_3124</name>
</gene>
<keyword evidence="5" id="KW-0997">Cell inner membrane</keyword>
<dbReference type="STRING" id="279113.CPter91_3124"/>
<comment type="function">
    <text evidence="5">Plays a role in cell envelope biogenesis, maintenance of cell envelope integrity and membrane homeostasis.</text>
</comment>
<dbReference type="GO" id="GO:0005886">
    <property type="term" value="C:plasma membrane"/>
    <property type="evidence" value="ECO:0007669"/>
    <property type="project" value="UniProtKB-SubCell"/>
</dbReference>
<comment type="similarity">
    <text evidence="5">Belongs to the YciB family.</text>
</comment>
<dbReference type="Pfam" id="PF04279">
    <property type="entry name" value="IspA"/>
    <property type="match status" value="1"/>
</dbReference>
<evidence type="ECO:0000256" key="2">
    <source>
        <dbReference type="ARBA" id="ARBA00022692"/>
    </source>
</evidence>
<protein>
    <recommendedName>
        <fullName evidence="5">Inner membrane-spanning protein YciB</fullName>
    </recommendedName>
</protein>
<feature type="transmembrane region" description="Helical" evidence="5">
    <location>
        <begin position="109"/>
        <end position="125"/>
    </location>
</feature>
<dbReference type="HAMAP" id="MF_00189">
    <property type="entry name" value="YciB"/>
    <property type="match status" value="1"/>
</dbReference>
<feature type="transmembrane region" description="Helical" evidence="5">
    <location>
        <begin position="145"/>
        <end position="168"/>
    </location>
</feature>
<feature type="transmembrane region" description="Helical" evidence="5">
    <location>
        <begin position="180"/>
        <end position="199"/>
    </location>
</feature>
<evidence type="ECO:0000256" key="3">
    <source>
        <dbReference type="ARBA" id="ARBA00022989"/>
    </source>
</evidence>
<dbReference type="KEGG" id="cpra:CPter91_3124"/>
<dbReference type="Proteomes" id="UP000074561">
    <property type="component" value="Chromosome"/>
</dbReference>
<sequence length="210" mass="23408">MKFLFDLFPVILFFGIFKWSEGSPEAAQALVSNYLSGFVSGGVVTAAQAPVLLATAVAIVATIAQIGYLLLRRKKVDAMLWVSLLIITVFGGATIYFHNETFIKWKPTVLYWAFAAALVVSQLLLKKNLVRTMMEKQLALPEPIWARVGLAWVAFFAFMGCLNLYIAFNYPTATWVNFKLFGGMGLMFVFVIGQSILLSKYIKDPDEPKT</sequence>